<dbReference type="PANTHER" id="PTHR30614">
    <property type="entry name" value="MEMBRANE COMPONENT OF AMINO ACID ABC TRANSPORTER"/>
    <property type="match status" value="1"/>
</dbReference>
<evidence type="ECO:0000256" key="5">
    <source>
        <dbReference type="ARBA" id="ARBA00022692"/>
    </source>
</evidence>
<dbReference type="Pfam" id="PF00528">
    <property type="entry name" value="BPD_transp_1"/>
    <property type="match status" value="1"/>
</dbReference>
<evidence type="ECO:0000259" key="10">
    <source>
        <dbReference type="PROSITE" id="PS50928"/>
    </source>
</evidence>
<keyword evidence="3" id="KW-0813">Transport</keyword>
<dbReference type="InterPro" id="IPR000515">
    <property type="entry name" value="MetI-like"/>
</dbReference>
<gene>
    <name evidence="11" type="ORF">METZ01_LOCUS192043</name>
</gene>
<dbReference type="AlphaFoldDB" id="A0A382DLV8"/>
<keyword evidence="4" id="KW-1003">Cell membrane</keyword>
<evidence type="ECO:0000256" key="6">
    <source>
        <dbReference type="ARBA" id="ARBA00022970"/>
    </source>
</evidence>
<sequence length="218" mass="23890">MFNTELFFNSVPILASAAVVTFKLFVCCVCLSLMFGTLSVMLQLSNNRCGYWLSRTYVSIMRGTPLLVQLFVVFFGLPLLGIKGQAFLAAALAIGLNSGAYTTEILRAGIQNVPVGHLEAAASIGMSRLRTWTRVVFPQAFTVSLPALTNEFTIVLKSTPLASVVAVTELTYAGVLIQARAFSAIEVFLPIAIGYIAIALSFTQLARWLERRYRHFHT</sequence>
<proteinExistence type="inferred from homology"/>
<dbReference type="PANTHER" id="PTHR30614:SF20">
    <property type="entry name" value="GLUTAMINE TRANSPORT SYSTEM PERMEASE PROTEIN GLNP"/>
    <property type="match status" value="1"/>
</dbReference>
<evidence type="ECO:0000256" key="1">
    <source>
        <dbReference type="ARBA" id="ARBA00004651"/>
    </source>
</evidence>
<keyword evidence="7 9" id="KW-1133">Transmembrane helix</keyword>
<dbReference type="Gene3D" id="1.10.3720.10">
    <property type="entry name" value="MetI-like"/>
    <property type="match status" value="1"/>
</dbReference>
<dbReference type="EMBL" id="UINC01039961">
    <property type="protein sequence ID" value="SVB39189.1"/>
    <property type="molecule type" value="Genomic_DNA"/>
</dbReference>
<dbReference type="GO" id="GO:0022857">
    <property type="term" value="F:transmembrane transporter activity"/>
    <property type="evidence" value="ECO:0007669"/>
    <property type="project" value="InterPro"/>
</dbReference>
<evidence type="ECO:0000256" key="4">
    <source>
        <dbReference type="ARBA" id="ARBA00022475"/>
    </source>
</evidence>
<evidence type="ECO:0000256" key="2">
    <source>
        <dbReference type="ARBA" id="ARBA00010072"/>
    </source>
</evidence>
<keyword evidence="8 9" id="KW-0472">Membrane</keyword>
<evidence type="ECO:0000256" key="9">
    <source>
        <dbReference type="SAM" id="Phobius"/>
    </source>
</evidence>
<evidence type="ECO:0000313" key="11">
    <source>
        <dbReference type="EMBL" id="SVB39189.1"/>
    </source>
</evidence>
<dbReference type="GO" id="GO:0006865">
    <property type="term" value="P:amino acid transport"/>
    <property type="evidence" value="ECO:0007669"/>
    <property type="project" value="UniProtKB-KW"/>
</dbReference>
<feature type="transmembrane region" description="Helical" evidence="9">
    <location>
        <begin position="63"/>
        <end position="82"/>
    </location>
</feature>
<reference evidence="11" key="1">
    <citation type="submission" date="2018-05" db="EMBL/GenBank/DDBJ databases">
        <authorList>
            <person name="Lanie J.A."/>
            <person name="Ng W.-L."/>
            <person name="Kazmierczak K.M."/>
            <person name="Andrzejewski T.M."/>
            <person name="Davidsen T.M."/>
            <person name="Wayne K.J."/>
            <person name="Tettelin H."/>
            <person name="Glass J.I."/>
            <person name="Rusch D."/>
            <person name="Podicherti R."/>
            <person name="Tsui H.-C.T."/>
            <person name="Winkler M.E."/>
        </authorList>
    </citation>
    <scope>NUCLEOTIDE SEQUENCE</scope>
</reference>
<dbReference type="SUPFAM" id="SSF161098">
    <property type="entry name" value="MetI-like"/>
    <property type="match status" value="1"/>
</dbReference>
<dbReference type="InterPro" id="IPR043429">
    <property type="entry name" value="ArtM/GltK/GlnP/TcyL/YhdX-like"/>
</dbReference>
<comment type="subcellular location">
    <subcellularLocation>
        <location evidence="1">Cell membrane</location>
        <topology evidence="1">Multi-pass membrane protein</topology>
    </subcellularLocation>
</comment>
<dbReference type="GO" id="GO:0043190">
    <property type="term" value="C:ATP-binding cassette (ABC) transporter complex"/>
    <property type="evidence" value="ECO:0007669"/>
    <property type="project" value="InterPro"/>
</dbReference>
<accession>A0A382DLV8</accession>
<dbReference type="InterPro" id="IPR035906">
    <property type="entry name" value="MetI-like_sf"/>
</dbReference>
<name>A0A382DLV8_9ZZZZ</name>
<feature type="transmembrane region" description="Helical" evidence="9">
    <location>
        <begin position="20"/>
        <end position="42"/>
    </location>
</feature>
<feature type="transmembrane region" description="Helical" evidence="9">
    <location>
        <begin position="187"/>
        <end position="209"/>
    </location>
</feature>
<organism evidence="11">
    <name type="scientific">marine metagenome</name>
    <dbReference type="NCBI Taxonomy" id="408172"/>
    <lineage>
        <taxon>unclassified sequences</taxon>
        <taxon>metagenomes</taxon>
        <taxon>ecological metagenomes</taxon>
    </lineage>
</organism>
<evidence type="ECO:0000256" key="7">
    <source>
        <dbReference type="ARBA" id="ARBA00022989"/>
    </source>
</evidence>
<keyword evidence="6" id="KW-0029">Amino-acid transport</keyword>
<dbReference type="CDD" id="cd06261">
    <property type="entry name" value="TM_PBP2"/>
    <property type="match status" value="1"/>
</dbReference>
<feature type="domain" description="ABC transmembrane type-1" evidence="10">
    <location>
        <begin position="18"/>
        <end position="206"/>
    </location>
</feature>
<dbReference type="InterPro" id="IPR010065">
    <property type="entry name" value="AA_ABC_transptr_permease_3TM"/>
</dbReference>
<evidence type="ECO:0000256" key="8">
    <source>
        <dbReference type="ARBA" id="ARBA00023136"/>
    </source>
</evidence>
<comment type="similarity">
    <text evidence="2">Belongs to the binding-protein-dependent transport system permease family. HisMQ subfamily.</text>
</comment>
<dbReference type="NCBIfam" id="TIGR01726">
    <property type="entry name" value="HEQRo_perm_3TM"/>
    <property type="match status" value="1"/>
</dbReference>
<evidence type="ECO:0000256" key="3">
    <source>
        <dbReference type="ARBA" id="ARBA00022448"/>
    </source>
</evidence>
<protein>
    <recommendedName>
        <fullName evidence="10">ABC transmembrane type-1 domain-containing protein</fullName>
    </recommendedName>
</protein>
<keyword evidence="5 9" id="KW-0812">Transmembrane</keyword>
<dbReference type="PROSITE" id="PS50928">
    <property type="entry name" value="ABC_TM1"/>
    <property type="match status" value="1"/>
</dbReference>